<sequence>MNLGKDFLAPKEKGVSYSGDPWVPATPHKPDMWDSNPTPIGMQGNQRSMIFPDLVHSSTRLLPEKPVLWRYPFSHPELLVNQRASSSLEALIFGENNLSPDRSVPRSSETNGAGRRGNPGDNANWQEPQGIFRTLSPKMQIPSSAPGMQGIRDSTNWQELMGVYSGLLQQTTPSNAFQNVQSTGLLNHGGFNLQGNPVVPNQGNSSSNLQQMSNDAYPMLNQHSYNLNFPPAEVVGASTSCFQIAPVTPDKGKQAENQQQASTIRQEAGNSCEKLMQSGIASESSNSIMEKNVAGDVGFEGIDLNKTPQQKTPRRKKHRPKVVVEGKQSRTPKPTPSTTQPSNEKPSGKKKYVRQKGQGSTSSAQDSEAQPVEVPGVQSGAKTCKRMLNFDVEGKMQEKTGDNQPESRNESFDLNLTSQGTSSSMGSNRVFTVPAAKIEQKKRYSAETQQGKKPFDLMNSTNQKSTQRFLPLHPMAPTATTRDHTLNVIARTIKQTATTYQNNDQYGYFQVPLQENGASDKQLMLQTRIRSAEGTAEANMERGRKRDYCNISDLKYSPTVNCGVQVSSSPYTNGRWPYSNVETVGNNFKKQRPLSGLKLHRDYMAGPLFLQDTESHRPSLLTGITGQNMMSPPQRVPETNQANETTSPKINEVVKRQMVGLESSLLPFSKEKVLSKDYKKEIGYSPFSGKPRGQNEKQKHATEVEEIICQLKGLQISNSARAVVREGKTALVPYKADGTIVPHEEFNPIRRRKPRPKVDLDPETNRLWDLLMVKPVSESTETMDKDKELWWEDQRKVFRGRVDSFIARMHLLQGDRRFSRWKGSVVDSVVGVFLTQNVSDHLSSSAFMSLAAKFPPRTMPNQTSAWVEEPEVQIIDPDGTITYHGEIQRQPLYKYNSMYELSEQRSDHLISGGVHLGKENNRVTEEEVFSSQNSSESLILQANEDVQSSSDSEVQDQVIMCDANKSHSPKSILQMGSPSKPLGSESSKIPNSRKRKLLETKKSFDWDSLRKQVPSKGGNQKRDQDKMDSLDYEALRHADVGRISETIRERGMNNMLAERIKDFLNRLVRDHGSIDLEWLRDVPPDKAKDYLLSIRGLGLKSVECVRLLTLHHMAFPVDTNVGRIAVRLGWVPLQPLPESLQLHLLELYPVLESIQKYIWPRLCKLDQRTLYELHYQMITFGKVFCTKKNPNCNVCPMRPECRHFASAFASARLALPGPEEKSIVTSTSPMAASGSPPVFMPLLEEWIVNSTIPMAGKESTPAFMAMLLAPPETDVLRQSQYISSQQEPIIEEPSTPEISTGMSEVDIEDMSPEGTDEIPTIDLSIEQLRLNVQSILQERNMEITGDLSRALVALNPANAYIPAPKLKNVSRLRTEHQVYEIPDSHQLLERMDRREPDDPSPYLLAIWTPGETANSTEPPESKCSSQETGRRCNEKTCSACDRIREAKSQTVRGTLLIPCRTAMRGSFPLNGTYFQVNEVFADHETSNNPIEVPRDWLWSLPRRTVYFGTSVSTIFKGLSQIEIQYCFWKGFVCVRGFERETRAPKPLVARLHFPASKKVKSKNEKQ</sequence>
<reference evidence="2" key="1">
    <citation type="journal article" date="2023" name="Nat. Plants">
        <title>Single-cell RNA sequencing provides a high-resolution roadmap for understanding the multicellular compartmentation of specialized metabolism.</title>
        <authorList>
            <person name="Sun S."/>
            <person name="Shen X."/>
            <person name="Li Y."/>
            <person name="Li Y."/>
            <person name="Wang S."/>
            <person name="Li R."/>
            <person name="Zhang H."/>
            <person name="Shen G."/>
            <person name="Guo B."/>
            <person name="Wei J."/>
            <person name="Xu J."/>
            <person name="St-Pierre B."/>
            <person name="Chen S."/>
            <person name="Sun C."/>
        </authorList>
    </citation>
    <scope>NUCLEOTIDE SEQUENCE [LARGE SCALE GENOMIC DNA]</scope>
</reference>
<gene>
    <name evidence="1" type="ORF">M9H77_34481</name>
</gene>
<dbReference type="EMBL" id="CM044708">
    <property type="protein sequence ID" value="KAI5648476.1"/>
    <property type="molecule type" value="Genomic_DNA"/>
</dbReference>
<protein>
    <submittedName>
        <fullName evidence="1">Uncharacterized protein</fullName>
    </submittedName>
</protein>
<comment type="caution">
    <text evidence="1">The sequence shown here is derived from an EMBL/GenBank/DDBJ whole genome shotgun (WGS) entry which is preliminary data.</text>
</comment>
<organism evidence="1 2">
    <name type="scientific">Catharanthus roseus</name>
    <name type="common">Madagascar periwinkle</name>
    <name type="synonym">Vinca rosea</name>
    <dbReference type="NCBI Taxonomy" id="4058"/>
    <lineage>
        <taxon>Eukaryota</taxon>
        <taxon>Viridiplantae</taxon>
        <taxon>Streptophyta</taxon>
        <taxon>Embryophyta</taxon>
        <taxon>Tracheophyta</taxon>
        <taxon>Spermatophyta</taxon>
        <taxon>Magnoliopsida</taxon>
        <taxon>eudicotyledons</taxon>
        <taxon>Gunneridae</taxon>
        <taxon>Pentapetalae</taxon>
        <taxon>asterids</taxon>
        <taxon>lamiids</taxon>
        <taxon>Gentianales</taxon>
        <taxon>Apocynaceae</taxon>
        <taxon>Rauvolfioideae</taxon>
        <taxon>Vinceae</taxon>
        <taxon>Catharanthinae</taxon>
        <taxon>Catharanthus</taxon>
    </lineage>
</organism>
<accession>A0ACB9ZNR9</accession>
<keyword evidence="2" id="KW-1185">Reference proteome</keyword>
<proteinExistence type="predicted"/>
<name>A0ACB9ZNR9_CATRO</name>
<evidence type="ECO:0000313" key="2">
    <source>
        <dbReference type="Proteomes" id="UP001060085"/>
    </source>
</evidence>
<dbReference type="Proteomes" id="UP001060085">
    <property type="component" value="Linkage Group LG08"/>
</dbReference>
<evidence type="ECO:0000313" key="1">
    <source>
        <dbReference type="EMBL" id="KAI5648476.1"/>
    </source>
</evidence>